<dbReference type="Gene3D" id="3.40.50.150">
    <property type="entry name" value="Vaccinia Virus protein VP39"/>
    <property type="match status" value="1"/>
</dbReference>
<dbReference type="PANTHER" id="PTHR43464">
    <property type="entry name" value="METHYLTRANSFERASE"/>
    <property type="match status" value="1"/>
</dbReference>
<keyword evidence="2" id="KW-0489">Methyltransferase</keyword>
<dbReference type="Proteomes" id="UP000484988">
    <property type="component" value="Unassembled WGS sequence"/>
</dbReference>
<name>A0A6A0B153_9ACTN</name>
<dbReference type="RefSeq" id="WP_173266692.1">
    <property type="nucleotide sequence ID" value="NZ_BLLG01000022.1"/>
</dbReference>
<proteinExistence type="predicted"/>
<dbReference type="InterPro" id="IPR041698">
    <property type="entry name" value="Methyltransf_25"/>
</dbReference>
<gene>
    <name evidence="2" type="ORF">SCWH03_52430</name>
</gene>
<reference evidence="2 3" key="1">
    <citation type="submission" date="2020-02" db="EMBL/GenBank/DDBJ databases">
        <title>Whole Genome Shotgun Sequence of Streptomyces sp. strain CWH03.</title>
        <authorList>
            <person name="Dohra H."/>
            <person name="Kodani S."/>
            <person name="Yamamura H."/>
        </authorList>
    </citation>
    <scope>NUCLEOTIDE SEQUENCE [LARGE SCALE GENOMIC DNA]</scope>
    <source>
        <strain evidence="2 3">CWH03</strain>
    </source>
</reference>
<feature type="domain" description="Methyltransferase" evidence="1">
    <location>
        <begin position="51"/>
        <end position="145"/>
    </location>
</feature>
<accession>A0A6A0B153</accession>
<sequence>MTTPNTSNSTTAHRHWDEVWKTGGGRADWSTVAPWVAETLGLLRERKVRDVLDLACGVGRHAVFFARSGFTCWAVDASDTAIEQSRAAAEAAGVPVDLRIGPMSHLPYPDDHFDYVLAYNAIYHGDRDAARSHVREIHRVLRTGGLYQLTMLSRRNHEHGKGIEVGPGAFVQPDATDDKVHPHFYCDAAELIAMNEPAELLQAYDQEHSAPGSFHWHCLFELPGEAGGPE</sequence>
<evidence type="ECO:0000259" key="1">
    <source>
        <dbReference type="Pfam" id="PF13649"/>
    </source>
</evidence>
<evidence type="ECO:0000313" key="2">
    <source>
        <dbReference type="EMBL" id="GFH38979.1"/>
    </source>
</evidence>
<dbReference type="InterPro" id="IPR029063">
    <property type="entry name" value="SAM-dependent_MTases_sf"/>
</dbReference>
<evidence type="ECO:0000313" key="3">
    <source>
        <dbReference type="Proteomes" id="UP000484988"/>
    </source>
</evidence>
<organism evidence="2 3">
    <name type="scientific">Streptomyces pacificus</name>
    <dbReference type="NCBI Taxonomy" id="2705029"/>
    <lineage>
        <taxon>Bacteria</taxon>
        <taxon>Bacillati</taxon>
        <taxon>Actinomycetota</taxon>
        <taxon>Actinomycetes</taxon>
        <taxon>Kitasatosporales</taxon>
        <taxon>Streptomycetaceae</taxon>
        <taxon>Streptomyces</taxon>
    </lineage>
</organism>
<protein>
    <submittedName>
        <fullName evidence="2">Class I SAM-dependent methyltransferase</fullName>
    </submittedName>
</protein>
<keyword evidence="2" id="KW-0808">Transferase</keyword>
<dbReference type="AlphaFoldDB" id="A0A6A0B153"/>
<dbReference type="Pfam" id="PF13649">
    <property type="entry name" value="Methyltransf_25"/>
    <property type="match status" value="1"/>
</dbReference>
<keyword evidence="3" id="KW-1185">Reference proteome</keyword>
<dbReference type="CDD" id="cd02440">
    <property type="entry name" value="AdoMet_MTases"/>
    <property type="match status" value="1"/>
</dbReference>
<dbReference type="SUPFAM" id="SSF53335">
    <property type="entry name" value="S-adenosyl-L-methionine-dependent methyltransferases"/>
    <property type="match status" value="1"/>
</dbReference>
<dbReference type="GO" id="GO:0008168">
    <property type="term" value="F:methyltransferase activity"/>
    <property type="evidence" value="ECO:0007669"/>
    <property type="project" value="UniProtKB-KW"/>
</dbReference>
<dbReference type="GO" id="GO:0032259">
    <property type="term" value="P:methylation"/>
    <property type="evidence" value="ECO:0007669"/>
    <property type="project" value="UniProtKB-KW"/>
</dbReference>
<dbReference type="EMBL" id="BLLG01000022">
    <property type="protein sequence ID" value="GFH38979.1"/>
    <property type="molecule type" value="Genomic_DNA"/>
</dbReference>
<comment type="caution">
    <text evidence="2">The sequence shown here is derived from an EMBL/GenBank/DDBJ whole genome shotgun (WGS) entry which is preliminary data.</text>
</comment>